<feature type="region of interest" description="Disordered" evidence="2">
    <location>
        <begin position="632"/>
        <end position="652"/>
    </location>
</feature>
<dbReference type="InterPro" id="IPR001878">
    <property type="entry name" value="Znf_CCHC"/>
</dbReference>
<reference evidence="4" key="1">
    <citation type="journal article" date="2018" name="DNA Res.">
        <title>Multiple hybrid de novo genome assembly of finger millet, an orphan allotetraploid crop.</title>
        <authorList>
            <person name="Hatakeyama M."/>
            <person name="Aluri S."/>
            <person name="Balachadran M.T."/>
            <person name="Sivarajan S.R."/>
            <person name="Patrignani A."/>
            <person name="Gruter S."/>
            <person name="Poveda L."/>
            <person name="Shimizu-Inatsugi R."/>
            <person name="Baeten J."/>
            <person name="Francoijs K.J."/>
            <person name="Nataraja K.N."/>
            <person name="Reddy Y.A.N."/>
            <person name="Phadnis S."/>
            <person name="Ravikumar R.L."/>
            <person name="Schlapbach R."/>
            <person name="Sreeman S.M."/>
            <person name="Shimizu K.K."/>
        </authorList>
    </citation>
    <scope>NUCLEOTIDE SEQUENCE</scope>
</reference>
<reference evidence="4" key="2">
    <citation type="submission" date="2021-12" db="EMBL/GenBank/DDBJ databases">
        <title>Resequencing data analysis of finger millet.</title>
        <authorList>
            <person name="Hatakeyama M."/>
            <person name="Aluri S."/>
            <person name="Balachadran M.T."/>
            <person name="Sivarajan S.R."/>
            <person name="Poveda L."/>
            <person name="Shimizu-Inatsugi R."/>
            <person name="Schlapbach R."/>
            <person name="Sreeman S.M."/>
            <person name="Shimizu K.K."/>
        </authorList>
    </citation>
    <scope>NUCLEOTIDE SEQUENCE</scope>
</reference>
<keyword evidence="1" id="KW-0862">Zinc</keyword>
<dbReference type="AlphaFoldDB" id="A0AAV5DU13"/>
<feature type="compositionally biased region" description="Polar residues" evidence="2">
    <location>
        <begin position="228"/>
        <end position="243"/>
    </location>
</feature>
<evidence type="ECO:0000256" key="1">
    <source>
        <dbReference type="PROSITE-ProRule" id="PRU00047"/>
    </source>
</evidence>
<organism evidence="4 5">
    <name type="scientific">Eleusine coracana subsp. coracana</name>
    <dbReference type="NCBI Taxonomy" id="191504"/>
    <lineage>
        <taxon>Eukaryota</taxon>
        <taxon>Viridiplantae</taxon>
        <taxon>Streptophyta</taxon>
        <taxon>Embryophyta</taxon>
        <taxon>Tracheophyta</taxon>
        <taxon>Spermatophyta</taxon>
        <taxon>Magnoliopsida</taxon>
        <taxon>Liliopsida</taxon>
        <taxon>Poales</taxon>
        <taxon>Poaceae</taxon>
        <taxon>PACMAD clade</taxon>
        <taxon>Chloridoideae</taxon>
        <taxon>Cynodonteae</taxon>
        <taxon>Eleusininae</taxon>
        <taxon>Eleusine</taxon>
    </lineage>
</organism>
<dbReference type="Gene3D" id="4.10.60.10">
    <property type="entry name" value="Zinc finger, CCHC-type"/>
    <property type="match status" value="1"/>
</dbReference>
<keyword evidence="5" id="KW-1185">Reference proteome</keyword>
<dbReference type="InterPro" id="IPR036875">
    <property type="entry name" value="Znf_CCHC_sf"/>
</dbReference>
<feature type="compositionally biased region" description="Basic and acidic residues" evidence="2">
    <location>
        <begin position="163"/>
        <end position="192"/>
    </location>
</feature>
<dbReference type="GO" id="GO:0008270">
    <property type="term" value="F:zinc ion binding"/>
    <property type="evidence" value="ECO:0007669"/>
    <property type="project" value="UniProtKB-KW"/>
</dbReference>
<dbReference type="PANTHER" id="PTHR34676">
    <property type="entry name" value="DUF4219 DOMAIN-CONTAINING PROTEIN-RELATED"/>
    <property type="match status" value="1"/>
</dbReference>
<feature type="compositionally biased region" description="Polar residues" evidence="2">
    <location>
        <begin position="638"/>
        <end position="648"/>
    </location>
</feature>
<evidence type="ECO:0000256" key="2">
    <source>
        <dbReference type="SAM" id="MobiDB-lite"/>
    </source>
</evidence>
<feature type="domain" description="CCHC-type" evidence="3">
    <location>
        <begin position="536"/>
        <end position="551"/>
    </location>
</feature>
<evidence type="ECO:0000313" key="5">
    <source>
        <dbReference type="Proteomes" id="UP001054889"/>
    </source>
</evidence>
<keyword evidence="1" id="KW-0479">Metal-binding</keyword>
<evidence type="ECO:0000313" key="4">
    <source>
        <dbReference type="EMBL" id="GJN13656.1"/>
    </source>
</evidence>
<dbReference type="SMART" id="SM00343">
    <property type="entry name" value="ZnF_C2HC"/>
    <property type="match status" value="1"/>
</dbReference>
<dbReference type="GO" id="GO:0003676">
    <property type="term" value="F:nucleic acid binding"/>
    <property type="evidence" value="ECO:0007669"/>
    <property type="project" value="InterPro"/>
</dbReference>
<comment type="caution">
    <text evidence="4">The sequence shown here is derived from an EMBL/GenBank/DDBJ whole genome shotgun (WGS) entry which is preliminary data.</text>
</comment>
<accession>A0AAV5DU13</accession>
<evidence type="ECO:0000259" key="3">
    <source>
        <dbReference type="PROSITE" id="PS50158"/>
    </source>
</evidence>
<sequence>MADAAKQDERKWTLMQESIDLLFSKLTTVNNAQQQLVAQMELTAKVVHQSTQDQLILAKQLAATGDAVARLTINKEEDKGVEDKIGAHDYRKPIADLLSIKQSGTVEEYTKEFEAAQFQVFMHNPGFDEVFFASHFVNGLNADIRGPVQAQIPDTMNKASHWSRLDGQWREDRAQVGDLGPDDRDARRRGDQVKANGMPVQVTREPDGQGLGETCRWSGSQDKGRSALPTTRTGTASGSQNSAPALPMGPIDTADGPDRNCRWWFSKVQFVRFLTISSGIKKRVVKLWMFDGEDFFYWKSRTKAYVVSQGHAIWEIFEQEYAIPQDLNTASAGELVRYENNSKAVNILLSALGRSEYDRVAHLDTAHAMWVKLYTYHEGTNQVKSMRKDSYNRQYQTFAQKPGESLDDTFHRFEAIVCNLRACGNLVYNDNDRAKQLLYSLDENVWGVKIAALEETDEFNTLNYEQLYSKLKSHELSRKSRPNLAIPASSMALLSSSQKGDHSFASYGTNPSLDKSSLEFAFSSLKERRGGGSRTCFECGDPGHFIAHCPKKKKKVGYHDNNTEDFKQKKNHFYKKGKNSKKFTKAIACACVAVLSDVDLISSEGLTSSEEEVEKPRGKRKDDFTGLCFMAKNDHDTNSGSDSDTSEVPPTLDELSSELDHLRDVLLLQDDKLRSAVRESRELKSKLESADFEIALLRSKLAKDDMVVECESYQVVMNDLN</sequence>
<dbReference type="PROSITE" id="PS50158">
    <property type="entry name" value="ZF_CCHC"/>
    <property type="match status" value="1"/>
</dbReference>
<dbReference type="Proteomes" id="UP001054889">
    <property type="component" value="Unassembled WGS sequence"/>
</dbReference>
<dbReference type="EMBL" id="BQKI01000071">
    <property type="protein sequence ID" value="GJN13656.1"/>
    <property type="molecule type" value="Genomic_DNA"/>
</dbReference>
<name>A0AAV5DU13_ELECO</name>
<keyword evidence="1" id="KW-0863">Zinc-finger</keyword>
<gene>
    <name evidence="4" type="primary">gb00386</name>
    <name evidence="4" type="ORF">PR202_gb00386</name>
</gene>
<proteinExistence type="predicted"/>
<dbReference type="Pfam" id="PF14223">
    <property type="entry name" value="Retrotran_gag_2"/>
    <property type="match status" value="1"/>
</dbReference>
<dbReference type="PANTHER" id="PTHR34676:SF28">
    <property type="entry name" value="ZINC FINGER, CCHC-TYPE, RIBONUCLEASE H-LIKE DOMAIN, GAG-PRE-INTEGRASE DOMAIN PROTEIN-RELATED"/>
    <property type="match status" value="1"/>
</dbReference>
<dbReference type="SUPFAM" id="SSF57756">
    <property type="entry name" value="Retrovirus zinc finger-like domains"/>
    <property type="match status" value="1"/>
</dbReference>
<protein>
    <recommendedName>
        <fullName evidence="3">CCHC-type domain-containing protein</fullName>
    </recommendedName>
</protein>
<feature type="region of interest" description="Disordered" evidence="2">
    <location>
        <begin position="163"/>
        <end position="247"/>
    </location>
</feature>